<comment type="subcellular location">
    <subcellularLocation>
        <location evidence="1 7">Cell membrane</location>
        <topology evidence="1 7">Multi-pass membrane protein</topology>
    </subcellularLocation>
</comment>
<dbReference type="OMA" id="RIRDNMQ"/>
<evidence type="ECO:0000313" key="11">
    <source>
        <dbReference type="Proteomes" id="UP000553981"/>
    </source>
</evidence>
<evidence type="ECO:0000256" key="3">
    <source>
        <dbReference type="ARBA" id="ARBA00022475"/>
    </source>
</evidence>
<dbReference type="InterPro" id="IPR001712">
    <property type="entry name" value="T3SS_FHIPEP"/>
</dbReference>
<evidence type="ECO:0000256" key="1">
    <source>
        <dbReference type="ARBA" id="ARBA00004651"/>
    </source>
</evidence>
<sequence>MKGKIDAATISRLIVPVGIVGIVMLLVFPLQPWMMDLFLTMSIMLSMISLLTTMFVSKPLNFSVFPTLVLVLTLFRLSLNIASTRLILTPGSGGGSGKAGKVIEAFGTFVVGGNFVVGMVVFVILVIINFVVITNGAGRVAEVGARFTLDAMPGKQMAIDADLNSGLIDEETARARRAEIASEADFYGAMDGGSKFVKGDAIAGIVITIVNLIAGFIIGMVVEGMPVGDSISTYSQLTVGDGLVSQIPSLLMSLATGVIVTRSKDSPEGGIGGDFSRQLTQSFAALFIAGVACVLMGIIPAMPKAPFFIIGALLLYAGWRAMAKLKQVEAEEEIIVEEDDSKPAGETPEQLIEQMRVPALEILLAPDLIDLVGANTDTDLLARVRGLRRKVALESGFVLPPVRTRDSVDLPVSTYVIRMSGVEVGRGIAPPGKVLALGDMLDDLPGDVTNEPVFGLTGKWIPVELRYNAELGGATVVDRVSVLITHLGALVSENAARLLSREDVRILVDGVRQTNPSAVEELIPAMLSLGEVQVVLQGLLEEQVPILDLPRIFEALSVKGKQTTEPEQLIEAARAELGPSIVAKYVMDGVLRVITLDPIFEQSLLESVRPGDDGSQLALDPDRMENFLNQTREVTEQAEQTGFSVVLVCAPVLRPALRKLVNLGIARLPVLSYTEVSGAKVMIETMGTISGSHAISG</sequence>
<dbReference type="Pfam" id="PF00771">
    <property type="entry name" value="FHIPEP"/>
    <property type="match status" value="1"/>
</dbReference>
<evidence type="ECO:0000256" key="5">
    <source>
        <dbReference type="ARBA" id="ARBA00022989"/>
    </source>
</evidence>
<keyword evidence="3 7" id="KW-1003">Cell membrane</keyword>
<dbReference type="NCBIfam" id="TIGR01398">
    <property type="entry name" value="FlhA"/>
    <property type="match status" value="1"/>
</dbReference>
<organism evidence="9 10">
    <name type="scientific">Mobiluncus curtisii</name>
    <dbReference type="NCBI Taxonomy" id="2051"/>
    <lineage>
        <taxon>Bacteria</taxon>
        <taxon>Bacillati</taxon>
        <taxon>Actinomycetota</taxon>
        <taxon>Actinomycetes</taxon>
        <taxon>Actinomycetales</taxon>
        <taxon>Actinomycetaceae</taxon>
        <taxon>Mobiluncus</taxon>
    </lineage>
</organism>
<keyword evidence="9" id="KW-0282">Flagellum</keyword>
<dbReference type="PIRSF" id="PIRSF005419">
    <property type="entry name" value="FlhA"/>
    <property type="match status" value="1"/>
</dbReference>
<dbReference type="AlphaFoldDB" id="A0A2X2YPL9"/>
<dbReference type="GO" id="GO:0044780">
    <property type="term" value="P:bacterial-type flagellum assembly"/>
    <property type="evidence" value="ECO:0007669"/>
    <property type="project" value="InterPro"/>
</dbReference>
<feature type="transmembrane region" description="Helical" evidence="7">
    <location>
        <begin position="68"/>
        <end position="88"/>
    </location>
</feature>
<dbReference type="InterPro" id="IPR042196">
    <property type="entry name" value="FHIPEP_4"/>
</dbReference>
<keyword evidence="9" id="KW-0969">Cilium</keyword>
<evidence type="ECO:0000256" key="2">
    <source>
        <dbReference type="ARBA" id="ARBA00008835"/>
    </source>
</evidence>
<dbReference type="Gene3D" id="3.40.30.60">
    <property type="entry name" value="FHIPEP family, domain 1"/>
    <property type="match status" value="1"/>
</dbReference>
<dbReference type="Proteomes" id="UP000553981">
    <property type="component" value="Unassembled WGS sequence"/>
</dbReference>
<dbReference type="InterPro" id="IPR042194">
    <property type="entry name" value="FHIPEP_1"/>
</dbReference>
<keyword evidence="9" id="KW-0966">Cell projection</keyword>
<dbReference type="PROSITE" id="PS00994">
    <property type="entry name" value="FHIPEP"/>
    <property type="match status" value="1"/>
</dbReference>
<evidence type="ECO:0000256" key="6">
    <source>
        <dbReference type="ARBA" id="ARBA00023136"/>
    </source>
</evidence>
<keyword evidence="4 7" id="KW-0812">Transmembrane</keyword>
<accession>A0A2X2YPL9</accession>
<feature type="transmembrane region" description="Helical" evidence="7">
    <location>
        <begin position="12"/>
        <end position="31"/>
    </location>
</feature>
<keyword evidence="7" id="KW-0813">Transport</keyword>
<dbReference type="GO" id="GO:0009306">
    <property type="term" value="P:protein secretion"/>
    <property type="evidence" value="ECO:0007669"/>
    <property type="project" value="InterPro"/>
</dbReference>
<feature type="transmembrane region" description="Helical" evidence="7">
    <location>
        <begin position="242"/>
        <end position="261"/>
    </location>
</feature>
<gene>
    <name evidence="7 9" type="primary">flhA</name>
    <name evidence="8" type="ORF">HHJ67_05730</name>
    <name evidence="9" type="ORF">NCTC11820_01707</name>
</gene>
<dbReference type="PANTHER" id="PTHR30161">
    <property type="entry name" value="FLAGELLAR EXPORT PROTEIN, MEMBRANE FLHA SUBUNIT-RELATED"/>
    <property type="match status" value="1"/>
</dbReference>
<evidence type="ECO:0000313" key="10">
    <source>
        <dbReference type="Proteomes" id="UP000250245"/>
    </source>
</evidence>
<dbReference type="GeneID" id="55565023"/>
<dbReference type="Gene3D" id="3.40.50.12790">
    <property type="entry name" value="FHIPEP family, domain 4"/>
    <property type="match status" value="1"/>
</dbReference>
<dbReference type="PRINTS" id="PR00949">
    <property type="entry name" value="TYPE3IMAPROT"/>
</dbReference>
<protein>
    <recommendedName>
        <fullName evidence="7">Flagellar biosynthesis protein FlhA</fullName>
    </recommendedName>
</protein>
<evidence type="ECO:0000256" key="7">
    <source>
        <dbReference type="RuleBase" id="RU364093"/>
    </source>
</evidence>
<dbReference type="EMBL" id="JABCUI010000002">
    <property type="protein sequence ID" value="NMW87251.1"/>
    <property type="molecule type" value="Genomic_DNA"/>
</dbReference>
<keyword evidence="6 7" id="KW-0472">Membrane</keyword>
<dbReference type="PANTHER" id="PTHR30161:SF1">
    <property type="entry name" value="FLAGELLAR BIOSYNTHESIS PROTEIN FLHA-RELATED"/>
    <property type="match status" value="1"/>
</dbReference>
<feature type="transmembrane region" description="Helical" evidence="7">
    <location>
        <begin position="201"/>
        <end position="222"/>
    </location>
</feature>
<comment type="function">
    <text evidence="7">Required for formation of the rod structure of the flagellar apparatus. Together with FliI and FliH, may constitute the export apparatus of flagellin.</text>
</comment>
<keyword evidence="7" id="KW-1006">Bacterial flagellum protein export</keyword>
<proteinExistence type="inferred from homology"/>
<feature type="transmembrane region" description="Helical" evidence="7">
    <location>
        <begin position="37"/>
        <end position="56"/>
    </location>
</feature>
<dbReference type="GO" id="GO:0005886">
    <property type="term" value="C:plasma membrane"/>
    <property type="evidence" value="ECO:0007669"/>
    <property type="project" value="UniProtKB-SubCell"/>
</dbReference>
<dbReference type="EMBL" id="UASJ01000001">
    <property type="protein sequence ID" value="SQB65637.1"/>
    <property type="molecule type" value="Genomic_DNA"/>
</dbReference>
<reference evidence="8 11" key="2">
    <citation type="submission" date="2020-04" db="EMBL/GenBank/DDBJ databases">
        <title>Antimicrobial susceptibility and clonality of vaginal-derived multi-drug resistant Mobiluncus isolates in China.</title>
        <authorList>
            <person name="Zhang X."/>
        </authorList>
    </citation>
    <scope>NUCLEOTIDE SEQUENCE [LARGE SCALE GENOMIC DNA]</scope>
    <source>
        <strain evidence="8 11">19</strain>
    </source>
</reference>
<evidence type="ECO:0000256" key="4">
    <source>
        <dbReference type="ARBA" id="ARBA00022692"/>
    </source>
</evidence>
<dbReference type="InterPro" id="IPR042193">
    <property type="entry name" value="FHIPEP_3"/>
</dbReference>
<name>A0A2X2YPL9_9ACTO</name>
<keyword evidence="7" id="KW-0653">Protein transport</keyword>
<dbReference type="InterPro" id="IPR006301">
    <property type="entry name" value="FlhA"/>
</dbReference>
<reference evidence="9 10" key="1">
    <citation type="submission" date="2018-06" db="EMBL/GenBank/DDBJ databases">
        <authorList>
            <consortium name="Pathogen Informatics"/>
            <person name="Doyle S."/>
        </authorList>
    </citation>
    <scope>NUCLEOTIDE SEQUENCE [LARGE SCALE GENOMIC DNA]</scope>
    <source>
        <strain evidence="9 10">NCTC11820</strain>
    </source>
</reference>
<comment type="similarity">
    <text evidence="2 7">Belongs to the FHIPEP (flagella/HR/invasion proteins export pore) family.</text>
</comment>
<dbReference type="InterPro" id="IPR025505">
    <property type="entry name" value="FHIPEP_CS"/>
</dbReference>
<evidence type="ECO:0000313" key="8">
    <source>
        <dbReference type="EMBL" id="NMW87251.1"/>
    </source>
</evidence>
<dbReference type="Proteomes" id="UP000250245">
    <property type="component" value="Unassembled WGS sequence"/>
</dbReference>
<dbReference type="RefSeq" id="WP_004007557.1">
    <property type="nucleotide sequence ID" value="NZ_CAMYEK010000014.1"/>
</dbReference>
<keyword evidence="7" id="KW-1005">Bacterial flagellum biogenesis</keyword>
<evidence type="ECO:0000313" key="9">
    <source>
        <dbReference type="EMBL" id="SQB65637.1"/>
    </source>
</evidence>
<feature type="transmembrane region" description="Helical" evidence="7">
    <location>
        <begin position="108"/>
        <end position="132"/>
    </location>
</feature>
<dbReference type="Gene3D" id="1.10.8.540">
    <property type="entry name" value="FHIPEP family, domain 3"/>
    <property type="match status" value="1"/>
</dbReference>
<keyword evidence="5 7" id="KW-1133">Transmembrane helix</keyword>
<feature type="transmembrane region" description="Helical" evidence="7">
    <location>
        <begin position="282"/>
        <end position="299"/>
    </location>
</feature>